<feature type="compositionally biased region" description="Basic and acidic residues" evidence="1">
    <location>
        <begin position="1"/>
        <end position="16"/>
    </location>
</feature>
<protein>
    <submittedName>
        <fullName evidence="2">Uncharacterized protein</fullName>
    </submittedName>
</protein>
<feature type="compositionally biased region" description="Basic and acidic residues" evidence="1">
    <location>
        <begin position="155"/>
        <end position="165"/>
    </location>
</feature>
<feature type="region of interest" description="Disordered" evidence="1">
    <location>
        <begin position="66"/>
        <end position="177"/>
    </location>
</feature>
<reference evidence="2 3" key="1">
    <citation type="submission" date="2013-08" db="EMBL/GenBank/DDBJ databases">
        <title>Intrasporangium oryzae NRRL B-24470.</title>
        <authorList>
            <person name="Liu H."/>
            <person name="Wang G."/>
        </authorList>
    </citation>
    <scope>NUCLEOTIDE SEQUENCE [LARGE SCALE GENOMIC DNA]</scope>
    <source>
        <strain evidence="2 3">NRRL B-24470</strain>
    </source>
</reference>
<evidence type="ECO:0000256" key="1">
    <source>
        <dbReference type="SAM" id="MobiDB-lite"/>
    </source>
</evidence>
<gene>
    <name evidence="2" type="ORF">N865_07210</name>
</gene>
<proteinExistence type="predicted"/>
<dbReference type="STRING" id="1386089.N865_07210"/>
<keyword evidence="3" id="KW-1185">Reference proteome</keyword>
<comment type="caution">
    <text evidence="2">The sequence shown here is derived from an EMBL/GenBank/DDBJ whole genome shotgun (WGS) entry which is preliminary data.</text>
</comment>
<feature type="region of interest" description="Disordered" evidence="1">
    <location>
        <begin position="1"/>
        <end position="22"/>
    </location>
</feature>
<feature type="compositionally biased region" description="Basic and acidic residues" evidence="1">
    <location>
        <begin position="119"/>
        <end position="128"/>
    </location>
</feature>
<dbReference type="AlphaFoldDB" id="W9GB82"/>
<sequence>MRERELHLVADDRPAEGRVGAAPPVEGVVRDAHGADPAGVEELTQAGHRHRVGDHGVRLVHLVERDRPHAEPARARLRATPDDRRERGEREELARHDDPLAVVAERVGEDPLAPAEAVDLGRVEEGHPELAGPPHDVDRHAGGVAVAVSPLARSELPRPEPHPADRAQPVHLDESHP</sequence>
<organism evidence="2 3">
    <name type="scientific">Intrasporangium oryzae NRRL B-24470</name>
    <dbReference type="NCBI Taxonomy" id="1386089"/>
    <lineage>
        <taxon>Bacteria</taxon>
        <taxon>Bacillati</taxon>
        <taxon>Actinomycetota</taxon>
        <taxon>Actinomycetes</taxon>
        <taxon>Micrococcales</taxon>
        <taxon>Intrasporangiaceae</taxon>
        <taxon>Intrasporangium</taxon>
    </lineage>
</organism>
<dbReference type="EMBL" id="AWSA01000014">
    <property type="protein sequence ID" value="EWT02068.1"/>
    <property type="molecule type" value="Genomic_DNA"/>
</dbReference>
<evidence type="ECO:0000313" key="2">
    <source>
        <dbReference type="EMBL" id="EWT02068.1"/>
    </source>
</evidence>
<evidence type="ECO:0000313" key="3">
    <source>
        <dbReference type="Proteomes" id="UP000019489"/>
    </source>
</evidence>
<name>W9GB82_9MICO</name>
<feature type="compositionally biased region" description="Basic and acidic residues" evidence="1">
    <location>
        <begin position="66"/>
        <end position="99"/>
    </location>
</feature>
<accession>W9GB82</accession>
<dbReference type="Proteomes" id="UP000019489">
    <property type="component" value="Unassembled WGS sequence"/>
</dbReference>